<proteinExistence type="predicted"/>
<evidence type="ECO:0000313" key="2">
    <source>
        <dbReference type="Proteomes" id="UP000198131"/>
    </source>
</evidence>
<name>A0A212UE65_9BACT</name>
<reference evidence="2" key="1">
    <citation type="submission" date="2017-06" db="EMBL/GenBank/DDBJ databases">
        <authorList>
            <person name="Varghese N."/>
            <person name="Submissions S."/>
        </authorList>
    </citation>
    <scope>NUCLEOTIDE SEQUENCE [LARGE SCALE GENOMIC DNA]</scope>
    <source>
        <strain evidence="2">DSM 11116</strain>
    </source>
</reference>
<keyword evidence="2" id="KW-1185">Reference proteome</keyword>
<dbReference type="OrthoDB" id="1444051at2"/>
<gene>
    <name evidence="1" type="ORF">SAMN06265337_3437</name>
</gene>
<dbReference type="RefSeq" id="WP_088844697.1">
    <property type="nucleotide sequence ID" value="NZ_FYEW01000002.1"/>
</dbReference>
<dbReference type="AlphaFoldDB" id="A0A212UE65"/>
<protein>
    <submittedName>
        <fullName evidence="1">NifQ protein</fullName>
    </submittedName>
</protein>
<dbReference type="EMBL" id="FYEW01000002">
    <property type="protein sequence ID" value="SNC76539.1"/>
    <property type="molecule type" value="Genomic_DNA"/>
</dbReference>
<accession>A0A212UE65</accession>
<evidence type="ECO:0000313" key="1">
    <source>
        <dbReference type="EMBL" id="SNC76539.1"/>
    </source>
</evidence>
<organism evidence="1 2">
    <name type="scientific">Hymenobacter gelipurpurascens</name>
    <dbReference type="NCBI Taxonomy" id="89968"/>
    <lineage>
        <taxon>Bacteria</taxon>
        <taxon>Pseudomonadati</taxon>
        <taxon>Bacteroidota</taxon>
        <taxon>Cytophagia</taxon>
        <taxon>Cytophagales</taxon>
        <taxon>Hymenobacteraceae</taxon>
        <taxon>Hymenobacter</taxon>
    </lineage>
</organism>
<sequence length="98" mass="11621">MRPELEHLQHLEYHLLGHSSPTEAAQWQARLQLDPALAAEAEQQQHLYQGLFLAGRQQLRQELNEIHVQLYRPRRTWLRNAVARLHQALRVPRLPARR</sequence>
<dbReference type="Proteomes" id="UP000198131">
    <property type="component" value="Unassembled WGS sequence"/>
</dbReference>